<keyword evidence="5 10" id="KW-0658">Purine biosynthesis</keyword>
<dbReference type="HAMAP" id="MF_00139">
    <property type="entry name" value="PurH"/>
    <property type="match status" value="1"/>
</dbReference>
<name>A0A838B584_9HYPH</name>
<dbReference type="Gene3D" id="3.40.140.20">
    <property type="match status" value="2"/>
</dbReference>
<evidence type="ECO:0000256" key="8">
    <source>
        <dbReference type="ARBA" id="ARBA00050488"/>
    </source>
</evidence>
<evidence type="ECO:0000256" key="10">
    <source>
        <dbReference type="HAMAP-Rule" id="MF_00139"/>
    </source>
</evidence>
<evidence type="ECO:0000256" key="3">
    <source>
        <dbReference type="ARBA" id="ARBA00007667"/>
    </source>
</evidence>
<accession>A0A838B584</accession>
<dbReference type="SUPFAM" id="SSF52335">
    <property type="entry name" value="Methylglyoxal synthase-like"/>
    <property type="match status" value="1"/>
</dbReference>
<dbReference type="CDD" id="cd01421">
    <property type="entry name" value="IMPCH"/>
    <property type="match status" value="1"/>
</dbReference>
<comment type="caution">
    <text evidence="12">The sequence shown here is derived from an EMBL/GenBank/DDBJ whole genome shotgun (WGS) entry which is preliminary data.</text>
</comment>
<dbReference type="SUPFAM" id="SSF53927">
    <property type="entry name" value="Cytidine deaminase-like"/>
    <property type="match status" value="1"/>
</dbReference>
<dbReference type="RefSeq" id="WP_181058835.1">
    <property type="nucleotide sequence ID" value="NZ_JACDTY010000007.1"/>
</dbReference>
<evidence type="ECO:0000256" key="4">
    <source>
        <dbReference type="ARBA" id="ARBA00022679"/>
    </source>
</evidence>
<comment type="catalytic activity">
    <reaction evidence="8 10">
        <text>(6R)-10-formyltetrahydrofolate + 5-amino-1-(5-phospho-beta-D-ribosyl)imidazole-4-carboxamide = 5-formamido-1-(5-phospho-D-ribosyl)imidazole-4-carboxamide + (6S)-5,6,7,8-tetrahydrofolate</text>
        <dbReference type="Rhea" id="RHEA:22192"/>
        <dbReference type="ChEBI" id="CHEBI:57453"/>
        <dbReference type="ChEBI" id="CHEBI:58467"/>
        <dbReference type="ChEBI" id="CHEBI:58475"/>
        <dbReference type="ChEBI" id="CHEBI:195366"/>
        <dbReference type="EC" id="2.1.2.3"/>
    </reaction>
</comment>
<dbReference type="EMBL" id="JACDTY010000007">
    <property type="protein sequence ID" value="MBA1141988.1"/>
    <property type="molecule type" value="Genomic_DNA"/>
</dbReference>
<keyword evidence="6 10" id="KW-0378">Hydrolase</keyword>
<keyword evidence="13" id="KW-1185">Reference proteome</keyword>
<dbReference type="UniPathway" id="UPA00074">
    <property type="reaction ID" value="UER00133"/>
</dbReference>
<dbReference type="InterPro" id="IPR016193">
    <property type="entry name" value="Cytidine_deaminase-like"/>
</dbReference>
<keyword evidence="7 10" id="KW-0511">Multifunctional enzyme</keyword>
<dbReference type="PIRSF" id="PIRSF000414">
    <property type="entry name" value="AICARFT_IMPCHas"/>
    <property type="match status" value="1"/>
</dbReference>
<dbReference type="SMART" id="SM00851">
    <property type="entry name" value="MGS"/>
    <property type="match status" value="1"/>
</dbReference>
<comment type="pathway">
    <text evidence="1 10">Purine metabolism; IMP biosynthesis via de novo pathway; IMP from 5-formamido-1-(5-phospho-D-ribosyl)imidazole-4-carboxamide: step 1/1.</text>
</comment>
<dbReference type="GO" id="GO:0005829">
    <property type="term" value="C:cytosol"/>
    <property type="evidence" value="ECO:0007669"/>
    <property type="project" value="TreeGrafter"/>
</dbReference>
<dbReference type="InterPro" id="IPR011607">
    <property type="entry name" value="MGS-like_dom"/>
</dbReference>
<evidence type="ECO:0000256" key="1">
    <source>
        <dbReference type="ARBA" id="ARBA00004844"/>
    </source>
</evidence>
<dbReference type="FunFam" id="3.40.140.20:FF:000001">
    <property type="entry name" value="Bifunctional purine biosynthesis protein PurH"/>
    <property type="match status" value="1"/>
</dbReference>
<dbReference type="Pfam" id="PF02142">
    <property type="entry name" value="MGS"/>
    <property type="match status" value="1"/>
</dbReference>
<evidence type="ECO:0000256" key="9">
    <source>
        <dbReference type="ARBA" id="ARBA00050687"/>
    </source>
</evidence>
<dbReference type="AlphaFoldDB" id="A0A838B584"/>
<evidence type="ECO:0000259" key="11">
    <source>
        <dbReference type="PROSITE" id="PS51855"/>
    </source>
</evidence>
<evidence type="ECO:0000256" key="6">
    <source>
        <dbReference type="ARBA" id="ARBA00022801"/>
    </source>
</evidence>
<evidence type="ECO:0000256" key="7">
    <source>
        <dbReference type="ARBA" id="ARBA00023268"/>
    </source>
</evidence>
<comment type="catalytic activity">
    <reaction evidence="9 10">
        <text>IMP + H2O = 5-formamido-1-(5-phospho-D-ribosyl)imidazole-4-carboxamide</text>
        <dbReference type="Rhea" id="RHEA:18445"/>
        <dbReference type="ChEBI" id="CHEBI:15377"/>
        <dbReference type="ChEBI" id="CHEBI:58053"/>
        <dbReference type="ChEBI" id="CHEBI:58467"/>
        <dbReference type="EC" id="3.5.4.10"/>
    </reaction>
</comment>
<evidence type="ECO:0000313" key="13">
    <source>
        <dbReference type="Proteomes" id="UP000558284"/>
    </source>
</evidence>
<evidence type="ECO:0000256" key="2">
    <source>
        <dbReference type="ARBA" id="ARBA00004954"/>
    </source>
</evidence>
<dbReference type="NCBIfam" id="NF002049">
    <property type="entry name" value="PRK00881.1"/>
    <property type="match status" value="1"/>
</dbReference>
<comment type="similarity">
    <text evidence="3 10">Belongs to the PurH family.</text>
</comment>
<dbReference type="Pfam" id="PF01808">
    <property type="entry name" value="AICARFT_IMPCHas"/>
    <property type="match status" value="1"/>
</dbReference>
<dbReference type="NCBIfam" id="TIGR00355">
    <property type="entry name" value="purH"/>
    <property type="match status" value="1"/>
</dbReference>
<dbReference type="FunFam" id="3.40.140.20:FF:000002">
    <property type="entry name" value="Bifunctional purine biosynthesis protein PurH"/>
    <property type="match status" value="1"/>
</dbReference>
<feature type="domain" description="MGS-like" evidence="11">
    <location>
        <begin position="8"/>
        <end position="158"/>
    </location>
</feature>
<dbReference type="EC" id="3.5.4.10" evidence="10"/>
<dbReference type="FunFam" id="3.40.50.1380:FF:000001">
    <property type="entry name" value="Bifunctional purine biosynthesis protein PurH"/>
    <property type="match status" value="1"/>
</dbReference>
<gene>
    <name evidence="10 12" type="primary">purH</name>
    <name evidence="12" type="ORF">H0241_17210</name>
</gene>
<evidence type="ECO:0000256" key="5">
    <source>
        <dbReference type="ARBA" id="ARBA00022755"/>
    </source>
</evidence>
<dbReference type="GO" id="GO:0006189">
    <property type="term" value="P:'de novo' IMP biosynthetic process"/>
    <property type="evidence" value="ECO:0007669"/>
    <property type="project" value="UniProtKB-UniRule"/>
</dbReference>
<dbReference type="SMART" id="SM00798">
    <property type="entry name" value="AICARFT_IMPCHas"/>
    <property type="match status" value="1"/>
</dbReference>
<dbReference type="PANTHER" id="PTHR11692:SF0">
    <property type="entry name" value="BIFUNCTIONAL PURINE BIOSYNTHESIS PROTEIN ATIC"/>
    <property type="match status" value="1"/>
</dbReference>
<evidence type="ECO:0000313" key="12">
    <source>
        <dbReference type="EMBL" id="MBA1141988.1"/>
    </source>
</evidence>
<dbReference type="Gene3D" id="3.40.50.1380">
    <property type="entry name" value="Methylglyoxal synthase-like domain"/>
    <property type="match status" value="1"/>
</dbReference>
<protein>
    <recommendedName>
        <fullName evidence="10">Bifunctional purine biosynthesis protein PurH</fullName>
    </recommendedName>
    <domain>
        <recommendedName>
            <fullName evidence="10">Phosphoribosylaminoimidazolecarboxamide formyltransferase</fullName>
            <ecNumber evidence="10">2.1.2.3</ecNumber>
        </recommendedName>
        <alternativeName>
            <fullName evidence="10">AICAR transformylase</fullName>
        </alternativeName>
    </domain>
    <domain>
        <recommendedName>
            <fullName evidence="10">IMP cyclohydrolase</fullName>
            <ecNumber evidence="10">3.5.4.10</ecNumber>
        </recommendedName>
        <alternativeName>
            <fullName evidence="10">ATIC</fullName>
        </alternativeName>
        <alternativeName>
            <fullName evidence="10">IMP synthase</fullName>
        </alternativeName>
        <alternativeName>
            <fullName evidence="10">Inosinicase</fullName>
        </alternativeName>
    </domain>
</protein>
<keyword evidence="4 10" id="KW-0808">Transferase</keyword>
<sequence>MAVAAKNIPAPDLVPVRRALLSVFDKTGLIDFAKGLAAAGVELVSTGGTAKAIAEAGLAVRDVSELTGFPEIMDGRVKTLHPSVHGALLGVRDDPEHAKAMHDHHIEPIDLLVSNLYPFEEVRRSGADYAAIVENIDIGGPAMIRASAKNHAYVAIVTDPGDYASVLNALEMNIGSLSLDFRKKLAAKAFARTASYDAAISGWFAETLEIEHPTWRAFGGRLESVMRYGENPHQRAGFYVDGDKRPGVATARQLQGKQLSYNNINDTDAAFELVGEFDPNRCAAVAIIKHANPCGVAEGASLTEAYARALACDPVSAFGGIVAMNRILDAEAAEEIVKTFTEVIIAPNASEDAVRIVAAKKNLRLLVTGGLPDPRSTGTTVKSVAGGMLVQGRDNAVIDDLELKVVTRRAPTATEMADLKFAFRIAKHVKSNAIVYAKDGATVGIGAGQMSRVDSSRIAARKALDAAEAAGLAEPLTKGSVVASDAFFPFADGLLSAIEAGATAVIQPGGSMRDDDVIAAADAHGIAMVFTGVRHFRH</sequence>
<proteinExistence type="inferred from homology"/>
<dbReference type="EC" id="2.1.2.3" evidence="10"/>
<dbReference type="InterPro" id="IPR036914">
    <property type="entry name" value="MGS-like_dom_sf"/>
</dbReference>
<dbReference type="GO" id="GO:0004643">
    <property type="term" value="F:phosphoribosylaminoimidazolecarboxamide formyltransferase activity"/>
    <property type="evidence" value="ECO:0007669"/>
    <property type="project" value="UniProtKB-UniRule"/>
</dbReference>
<dbReference type="Proteomes" id="UP000558284">
    <property type="component" value="Unassembled WGS sequence"/>
</dbReference>
<dbReference type="PANTHER" id="PTHR11692">
    <property type="entry name" value="BIFUNCTIONAL PURINE BIOSYNTHESIS PROTEIN PURH"/>
    <property type="match status" value="1"/>
</dbReference>
<dbReference type="GO" id="GO:0003937">
    <property type="term" value="F:IMP cyclohydrolase activity"/>
    <property type="evidence" value="ECO:0007669"/>
    <property type="project" value="UniProtKB-UniRule"/>
</dbReference>
<comment type="pathway">
    <text evidence="2 10">Purine metabolism; IMP biosynthesis via de novo pathway; 5-formamido-1-(5-phospho-D-ribosyl)imidazole-4-carboxamide from 5-amino-1-(5-phospho-D-ribosyl)imidazole-4-carboxamide (10-formyl THF route): step 1/1.</text>
</comment>
<dbReference type="PROSITE" id="PS51855">
    <property type="entry name" value="MGS"/>
    <property type="match status" value="1"/>
</dbReference>
<dbReference type="InterPro" id="IPR024051">
    <property type="entry name" value="AICAR_Tfase_dup_dom_sf"/>
</dbReference>
<comment type="domain">
    <text evidence="10">The IMP cyclohydrolase activity resides in the N-terminal region.</text>
</comment>
<dbReference type="InterPro" id="IPR002695">
    <property type="entry name" value="PurH-like"/>
</dbReference>
<reference evidence="12 13" key="1">
    <citation type="submission" date="2020-07" db="EMBL/GenBank/DDBJ databases">
        <title>Definition of the novel symbiovar canariense within Mesorhizobium novociceri, a new species of genus Mesorhizobium nodulating Cicer canariense in the Caldera de Taburiente National Park (La Palma, Canary Islands).</title>
        <authorList>
            <person name="Leon-Barrios M."/>
            <person name="Perez-Yepez J."/>
            <person name="Flores-Felix J.D."/>
            <person name="Ramirez-Baena M.H."/>
            <person name="Pulido-Suarez L."/>
            <person name="Igual J.M."/>
            <person name="Velazquez E."/>
            <person name="Peix A."/>
        </authorList>
    </citation>
    <scope>NUCLEOTIDE SEQUENCE [LARGE SCALE GENOMIC DNA]</scope>
    <source>
        <strain evidence="12 13">CCANP35</strain>
    </source>
</reference>
<organism evidence="12 13">
    <name type="scientific">Mesorhizobium neociceri</name>
    <dbReference type="NCBI Taxonomy" id="1307853"/>
    <lineage>
        <taxon>Bacteria</taxon>
        <taxon>Pseudomonadati</taxon>
        <taxon>Pseudomonadota</taxon>
        <taxon>Alphaproteobacteria</taxon>
        <taxon>Hyphomicrobiales</taxon>
        <taxon>Phyllobacteriaceae</taxon>
        <taxon>Mesorhizobium</taxon>
    </lineage>
</organism>